<keyword evidence="1" id="KW-1133">Transmembrane helix</keyword>
<evidence type="ECO:0000256" key="1">
    <source>
        <dbReference type="SAM" id="Phobius"/>
    </source>
</evidence>
<evidence type="ECO:0000313" key="3">
    <source>
        <dbReference type="Proteomes" id="UP000321201"/>
    </source>
</evidence>
<feature type="transmembrane region" description="Helical" evidence="1">
    <location>
        <begin position="157"/>
        <end position="179"/>
    </location>
</feature>
<dbReference type="InParanoid" id="A0A5C7EJJ3"/>
<feature type="transmembrane region" description="Helical" evidence="1">
    <location>
        <begin position="185"/>
        <end position="205"/>
    </location>
</feature>
<gene>
    <name evidence="2" type="ORF">FR698_09695</name>
</gene>
<evidence type="ECO:0000313" key="2">
    <source>
        <dbReference type="EMBL" id="TXF11603.1"/>
    </source>
</evidence>
<feature type="transmembrane region" description="Helical" evidence="1">
    <location>
        <begin position="12"/>
        <end position="30"/>
    </location>
</feature>
<dbReference type="Proteomes" id="UP000321201">
    <property type="component" value="Unassembled WGS sequence"/>
</dbReference>
<keyword evidence="1" id="KW-0812">Transmembrane</keyword>
<dbReference type="Pfam" id="PF14348">
    <property type="entry name" value="DtrJ-like"/>
    <property type="match status" value="1"/>
</dbReference>
<sequence>MAAKSRFFRHTILWAMIAPILLLFVVPLIFGPQGYGPSRQEISGAELIFGRETHARLMKEAERAFSDIFIESGMVAWTMNAFTASGGAGFGFEDGYRSASFRWIEGFWLSVWQGVYRARLALTWFPVIAAAMAASFADGLAVRAIRKAGWGYNNPYAFHLATHAVIALFGLSLALLFAPVSVHPVVFPVIATLACTAAWHAACNFQTGA</sequence>
<comment type="caution">
    <text evidence="2">The sequence shown here is derived from an EMBL/GenBank/DDBJ whole genome shotgun (WGS) entry which is preliminary data.</text>
</comment>
<reference evidence="2 3" key="1">
    <citation type="submission" date="2019-08" db="EMBL/GenBank/DDBJ databases">
        <title>Pelomicrobium methylotrophicum gen. nov., sp. nov. a moderately thermophilic, facultatively anaerobic, lithoautotrophic and methylotrophic bacterium isolated from a terrestrial mud volcano.</title>
        <authorList>
            <person name="Slobodkina G.B."/>
            <person name="Merkel A.Y."/>
            <person name="Slobodkin A.I."/>
        </authorList>
    </citation>
    <scope>NUCLEOTIDE SEQUENCE [LARGE SCALE GENOMIC DNA]</scope>
    <source>
        <strain evidence="2 3">SM250</strain>
    </source>
</reference>
<organism evidence="2 3">
    <name type="scientific">Pelomicrobium methylotrophicum</name>
    <dbReference type="NCBI Taxonomy" id="2602750"/>
    <lineage>
        <taxon>Bacteria</taxon>
        <taxon>Pseudomonadati</taxon>
        <taxon>Pseudomonadota</taxon>
        <taxon>Hydrogenophilia</taxon>
        <taxon>Hydrogenophilia incertae sedis</taxon>
        <taxon>Pelomicrobium</taxon>
    </lineage>
</organism>
<dbReference type="InterPro" id="IPR022266">
    <property type="entry name" value="DtrJ-like"/>
</dbReference>
<dbReference type="EMBL" id="VPFL01000012">
    <property type="protein sequence ID" value="TXF11603.1"/>
    <property type="molecule type" value="Genomic_DNA"/>
</dbReference>
<accession>A0A5C7EJJ3</accession>
<dbReference type="RefSeq" id="WP_147800002.1">
    <property type="nucleotide sequence ID" value="NZ_VPFL01000012.1"/>
</dbReference>
<name>A0A5C7EJJ3_9PROT</name>
<dbReference type="AlphaFoldDB" id="A0A5C7EJJ3"/>
<feature type="transmembrane region" description="Helical" evidence="1">
    <location>
        <begin position="124"/>
        <end position="145"/>
    </location>
</feature>
<keyword evidence="3" id="KW-1185">Reference proteome</keyword>
<protein>
    <submittedName>
        <fullName evidence="2">DUF4400 domain-containing protein</fullName>
    </submittedName>
</protein>
<dbReference type="OrthoDB" id="9128788at2"/>
<proteinExistence type="predicted"/>
<keyword evidence="1" id="KW-0472">Membrane</keyword>